<dbReference type="InterPro" id="IPR010621">
    <property type="entry name" value="DUF1214"/>
</dbReference>
<proteinExistence type="predicted"/>
<accession>A0A286D5N7</accession>
<organism evidence="5 6">
    <name type="scientific">Pseudoxanthomonas wuyuanensis</name>
    <dbReference type="NCBI Taxonomy" id="1073196"/>
    <lineage>
        <taxon>Bacteria</taxon>
        <taxon>Pseudomonadati</taxon>
        <taxon>Pseudomonadota</taxon>
        <taxon>Gammaproteobacteria</taxon>
        <taxon>Lysobacterales</taxon>
        <taxon>Lysobacteraceae</taxon>
        <taxon>Pseudoxanthomonas</taxon>
    </lineage>
</organism>
<dbReference type="PANTHER" id="PTHR36509:SF2">
    <property type="entry name" value="BLL3101 PROTEIN"/>
    <property type="match status" value="1"/>
</dbReference>
<evidence type="ECO:0000256" key="2">
    <source>
        <dbReference type="SAM" id="SignalP"/>
    </source>
</evidence>
<evidence type="ECO:0000259" key="4">
    <source>
        <dbReference type="Pfam" id="PF06863"/>
    </source>
</evidence>
<dbReference type="InterPro" id="IPR037049">
    <property type="entry name" value="DUF1214_C_sf"/>
</dbReference>
<dbReference type="Pfam" id="PF06742">
    <property type="entry name" value="DUF1214"/>
    <property type="match status" value="1"/>
</dbReference>
<evidence type="ECO:0000313" key="5">
    <source>
        <dbReference type="EMBL" id="SOD53959.1"/>
    </source>
</evidence>
<dbReference type="Proteomes" id="UP000219374">
    <property type="component" value="Unassembled WGS sequence"/>
</dbReference>
<feature type="domain" description="DUF1214" evidence="3">
    <location>
        <begin position="278"/>
        <end position="370"/>
    </location>
</feature>
<dbReference type="PROSITE" id="PS51257">
    <property type="entry name" value="PROKAR_LIPOPROTEIN"/>
    <property type="match status" value="1"/>
</dbReference>
<dbReference type="AlphaFoldDB" id="A0A286D5N7"/>
<dbReference type="InterPro" id="IPR037050">
    <property type="entry name" value="DUF1254_sf"/>
</dbReference>
<dbReference type="PANTHER" id="PTHR36509">
    <property type="entry name" value="BLL3101 PROTEIN"/>
    <property type="match status" value="1"/>
</dbReference>
<reference evidence="5 6" key="1">
    <citation type="submission" date="2017-09" db="EMBL/GenBank/DDBJ databases">
        <authorList>
            <person name="Ehlers B."/>
            <person name="Leendertz F.H."/>
        </authorList>
    </citation>
    <scope>NUCLEOTIDE SEQUENCE [LARGE SCALE GENOMIC DNA]</scope>
    <source>
        <strain evidence="5 6">CGMCC 1.10978</strain>
    </source>
</reference>
<dbReference type="Gene3D" id="2.60.40.1610">
    <property type="entry name" value="Domain of unknown function DUF1254"/>
    <property type="match status" value="1"/>
</dbReference>
<dbReference type="RefSeq" id="WP_202926343.1">
    <property type="nucleotide sequence ID" value="NZ_OCND01000003.1"/>
</dbReference>
<sequence>MNIFKLSLAPLAMATLASVSACSNPTGSSTEPEGTRSAAPAGAGMSAPPPAPTRVPPLGDSRFWTESPDGKVLVTPDNFIRAESDVYMAGQVNDGAFGTFKHTREAAPVDKQLIVRLNRDTIYSSGIFDLNAGPVTFTLPESEGRFVSALVINEDHFNPNVYYGAGTYTLTKENVGTRYAMVGIRILANPNDPEDMKKANAIQDAITVEQPGGPGKFEIPDWDPVSQKRVREALIALSNTLPDLRYAAGPDAASVDPVRRLAAAASGWGLNPDRDAIYLNVFPDQNDGKTPYRLTVGQVPVDAFWSITVYTADGFFQPNSLNAYSVNSITGKRNEDGSITVNFGGCTADSVNCLPLTRGWNYMVRLYRPRAEILDGTWSFPVAEPAL</sequence>
<dbReference type="Gene3D" id="2.60.120.600">
    <property type="entry name" value="Domain of unknown function DUF1214, C-terminal domain"/>
    <property type="match status" value="1"/>
</dbReference>
<gene>
    <name evidence="5" type="ORF">SAMN06296416_10322</name>
</gene>
<evidence type="ECO:0000313" key="6">
    <source>
        <dbReference type="Proteomes" id="UP000219374"/>
    </source>
</evidence>
<keyword evidence="6" id="KW-1185">Reference proteome</keyword>
<evidence type="ECO:0000256" key="1">
    <source>
        <dbReference type="SAM" id="MobiDB-lite"/>
    </source>
</evidence>
<feature type="compositionally biased region" description="Polar residues" evidence="1">
    <location>
        <begin position="21"/>
        <end position="32"/>
    </location>
</feature>
<feature type="domain" description="DUF1254" evidence="4">
    <location>
        <begin position="98"/>
        <end position="208"/>
    </location>
</feature>
<feature type="compositionally biased region" description="Low complexity" evidence="1">
    <location>
        <begin position="37"/>
        <end position="46"/>
    </location>
</feature>
<dbReference type="Pfam" id="PF06863">
    <property type="entry name" value="DUF1254"/>
    <property type="match status" value="1"/>
</dbReference>
<feature type="signal peptide" evidence="2">
    <location>
        <begin position="1"/>
        <end position="21"/>
    </location>
</feature>
<evidence type="ECO:0000259" key="3">
    <source>
        <dbReference type="Pfam" id="PF06742"/>
    </source>
</evidence>
<protein>
    <recommendedName>
        <fullName evidence="7">DUF1254 domain-containing protein</fullName>
    </recommendedName>
</protein>
<keyword evidence="2" id="KW-0732">Signal</keyword>
<dbReference type="EMBL" id="OCND01000003">
    <property type="protein sequence ID" value="SOD53959.1"/>
    <property type="molecule type" value="Genomic_DNA"/>
</dbReference>
<feature type="region of interest" description="Disordered" evidence="1">
    <location>
        <begin position="21"/>
        <end position="61"/>
    </location>
</feature>
<feature type="chain" id="PRO_5012334850" description="DUF1254 domain-containing protein" evidence="2">
    <location>
        <begin position="22"/>
        <end position="387"/>
    </location>
</feature>
<dbReference type="InterPro" id="IPR010679">
    <property type="entry name" value="DUF1254"/>
</dbReference>
<name>A0A286D5N7_9GAMM</name>
<evidence type="ECO:0008006" key="7">
    <source>
        <dbReference type="Google" id="ProtNLM"/>
    </source>
</evidence>
<dbReference type="SUPFAM" id="SSF160935">
    <property type="entry name" value="VPA0735-like"/>
    <property type="match status" value="1"/>
</dbReference>